<evidence type="ECO:0000313" key="3">
    <source>
        <dbReference type="Proteomes" id="UP000182427"/>
    </source>
</evidence>
<dbReference type="OrthoDB" id="111499at2"/>
<sequence length="405" mass="44312">MRPPNADRRTVLWVLGVMALLVTLTAIFAPATSDDDKAPTTYNSGAAGWKGAYLLLQRLGYNVSRSETPASMLDRTDAVHTTYVLASPNTPAEDTQKRDYEALERFLQRGGRVIATGSSGALFLPGGRAGRPTQFVGDLCNAMPEGNGELAQAGSFSLYDAAPWNALEPLARVDARCGADAVLVHRDYPHGGAMIYLASSEPFSNRGLKQDQSLHLLLLAIGPSSGESRRTVIFDEFYRGEQASPSDYLRGLPLRSLIMQALLVLLLLMFTYTRRSGPIREPVVVPRTSPLEFVESMGALYERAGVSKPATDGARRRLLGFLISVCGLPAEMAESSQRTADFIAQRFGISQESLATLLERLQAARYETLRPRDALALVRETDAEIERLQVMMKSSQSQPLVQEMK</sequence>
<keyword evidence="3" id="KW-1185">Reference proteome</keyword>
<organism evidence="2 3">
    <name type="scientific">Terriglobus roseus</name>
    <dbReference type="NCBI Taxonomy" id="392734"/>
    <lineage>
        <taxon>Bacteria</taxon>
        <taxon>Pseudomonadati</taxon>
        <taxon>Acidobacteriota</taxon>
        <taxon>Terriglobia</taxon>
        <taxon>Terriglobales</taxon>
        <taxon>Acidobacteriaceae</taxon>
        <taxon>Terriglobus</taxon>
    </lineage>
</organism>
<dbReference type="EMBL" id="LT629690">
    <property type="protein sequence ID" value="SDE73166.1"/>
    <property type="molecule type" value="Genomic_DNA"/>
</dbReference>
<proteinExistence type="predicted"/>
<accession>A0A1G7FBC7</accession>
<gene>
    <name evidence="2" type="ORF">SAMN05444167_0283</name>
</gene>
<evidence type="ECO:0000313" key="2">
    <source>
        <dbReference type="EMBL" id="SDE73166.1"/>
    </source>
</evidence>
<dbReference type="Pfam" id="PF14258">
    <property type="entry name" value="DUF4350"/>
    <property type="match status" value="1"/>
</dbReference>
<dbReference type="Proteomes" id="UP000182427">
    <property type="component" value="Chromosome I"/>
</dbReference>
<dbReference type="InterPro" id="IPR025646">
    <property type="entry name" value="DUF4350"/>
</dbReference>
<reference evidence="2 3" key="1">
    <citation type="submission" date="2016-10" db="EMBL/GenBank/DDBJ databases">
        <authorList>
            <person name="de Groot N.N."/>
        </authorList>
    </citation>
    <scope>NUCLEOTIDE SEQUENCE [LARGE SCALE GENOMIC DNA]</scope>
    <source>
        <strain evidence="2 3">GAS232</strain>
    </source>
</reference>
<evidence type="ECO:0000259" key="1">
    <source>
        <dbReference type="Pfam" id="PF14258"/>
    </source>
</evidence>
<protein>
    <recommendedName>
        <fullName evidence="1">DUF4350 domain-containing protein</fullName>
    </recommendedName>
</protein>
<feature type="domain" description="DUF4350" evidence="1">
    <location>
        <begin position="42"/>
        <end position="217"/>
    </location>
</feature>
<dbReference type="RefSeq" id="WP_083343566.1">
    <property type="nucleotide sequence ID" value="NZ_LT629690.1"/>
</dbReference>
<dbReference type="AlphaFoldDB" id="A0A1G7FBC7"/>
<name>A0A1G7FBC7_9BACT</name>